<evidence type="ECO:0000313" key="3">
    <source>
        <dbReference type="EMBL" id="RKO96751.1"/>
    </source>
</evidence>
<evidence type="ECO:0000256" key="2">
    <source>
        <dbReference type="SAM" id="SignalP"/>
    </source>
</evidence>
<reference evidence="4" key="1">
    <citation type="journal article" date="2018" name="Nat. Microbiol.">
        <title>Leveraging single-cell genomics to expand the fungal tree of life.</title>
        <authorList>
            <person name="Ahrendt S.R."/>
            <person name="Quandt C.A."/>
            <person name="Ciobanu D."/>
            <person name="Clum A."/>
            <person name="Salamov A."/>
            <person name="Andreopoulos B."/>
            <person name="Cheng J.F."/>
            <person name="Woyke T."/>
            <person name="Pelin A."/>
            <person name="Henrissat B."/>
            <person name="Reynolds N.K."/>
            <person name="Benny G.L."/>
            <person name="Smith M.E."/>
            <person name="James T.Y."/>
            <person name="Grigoriev I.V."/>
        </authorList>
    </citation>
    <scope>NUCLEOTIDE SEQUENCE [LARGE SCALE GENOMIC DNA]</scope>
    <source>
        <strain evidence="4">ATCC 52028</strain>
    </source>
</reference>
<organism evidence="3 4">
    <name type="scientific">Caulochytrium protostelioides</name>
    <dbReference type="NCBI Taxonomy" id="1555241"/>
    <lineage>
        <taxon>Eukaryota</taxon>
        <taxon>Fungi</taxon>
        <taxon>Fungi incertae sedis</taxon>
        <taxon>Chytridiomycota</taxon>
        <taxon>Chytridiomycota incertae sedis</taxon>
        <taxon>Chytridiomycetes</taxon>
        <taxon>Caulochytriales</taxon>
        <taxon>Caulochytriaceae</taxon>
        <taxon>Caulochytrium</taxon>
    </lineage>
</organism>
<dbReference type="EMBL" id="ML009650">
    <property type="protein sequence ID" value="RKO96751.1"/>
    <property type="molecule type" value="Genomic_DNA"/>
</dbReference>
<keyword evidence="2" id="KW-0732">Signal</keyword>
<dbReference type="AlphaFoldDB" id="A0A4P9WTW6"/>
<feature type="signal peptide" evidence="2">
    <location>
        <begin position="1"/>
        <end position="29"/>
    </location>
</feature>
<sequence>MSMIMRGGHGLPVLLPVLILAFLMCLVTAAPPDSRWSSLSKDETTALDGLVRLSQNTQHPPVNMAPLHTQPQVVAAPLGYGDTGSHHADGGPVLDQNPGAPASGSSSKKRKAHAQLSQQDASGRGKVQFTQQRPAIDATDPYIKSLG</sequence>
<feature type="chain" id="PRO_5020719051" evidence="2">
    <location>
        <begin position="30"/>
        <end position="147"/>
    </location>
</feature>
<gene>
    <name evidence="3" type="ORF">CAUPRSCDRAFT_11554</name>
</gene>
<name>A0A4P9WTW6_9FUNG</name>
<dbReference type="Proteomes" id="UP000268535">
    <property type="component" value="Unassembled WGS sequence"/>
</dbReference>
<protein>
    <submittedName>
        <fullName evidence="3">Uncharacterized protein</fullName>
    </submittedName>
</protein>
<accession>A0A4P9WTW6</accession>
<evidence type="ECO:0000313" key="4">
    <source>
        <dbReference type="Proteomes" id="UP000268535"/>
    </source>
</evidence>
<proteinExistence type="predicted"/>
<feature type="region of interest" description="Disordered" evidence="1">
    <location>
        <begin position="74"/>
        <end position="147"/>
    </location>
</feature>
<evidence type="ECO:0000256" key="1">
    <source>
        <dbReference type="SAM" id="MobiDB-lite"/>
    </source>
</evidence>